<keyword evidence="3 5" id="KW-0371">Homeobox</keyword>
<accession>A0ABP9YHE4</accession>
<evidence type="ECO:0000256" key="2">
    <source>
        <dbReference type="ARBA" id="ARBA00023125"/>
    </source>
</evidence>
<organism evidence="8 9">
    <name type="scientific">Helicostylum pulchrum</name>
    <dbReference type="NCBI Taxonomy" id="562976"/>
    <lineage>
        <taxon>Eukaryota</taxon>
        <taxon>Fungi</taxon>
        <taxon>Fungi incertae sedis</taxon>
        <taxon>Mucoromycota</taxon>
        <taxon>Mucoromycotina</taxon>
        <taxon>Mucoromycetes</taxon>
        <taxon>Mucorales</taxon>
        <taxon>Mucorineae</taxon>
        <taxon>Mucoraceae</taxon>
        <taxon>Helicostylum</taxon>
    </lineage>
</organism>
<evidence type="ECO:0000313" key="9">
    <source>
        <dbReference type="Proteomes" id="UP001476247"/>
    </source>
</evidence>
<dbReference type="InterPro" id="IPR057939">
    <property type="entry name" value="TRF2_HOY1_PH"/>
</dbReference>
<evidence type="ECO:0000256" key="5">
    <source>
        <dbReference type="PROSITE-ProRule" id="PRU00108"/>
    </source>
</evidence>
<gene>
    <name evidence="8" type="ORF">HPULCUR_011210</name>
</gene>
<feature type="DNA-binding region" description="Homeobox" evidence="5">
    <location>
        <begin position="12"/>
        <end position="71"/>
    </location>
</feature>
<dbReference type="Pfam" id="PF24818">
    <property type="entry name" value="PH_TRF2_HOY1"/>
    <property type="match status" value="1"/>
</dbReference>
<sequence length="393" mass="45446">MSDSTPPLSSDDSKKRTRVTPSQLTILEETFSVSATPDSKMRKQLAFKLQMPERSIQIWFQNRRAKVKMLQRRVLLRQEQEVARARLCAEATSHQGTYWYTQQQQLVQQQQQTQQQQLQQQFQMNRHLHSAKLPIHRAWSTDMMIPPPPPPPSMFHYHQQQQSDPPSISITGPNELEEDIYSLTISPSPTPQSFGVVVPQSEPPLHSHHGLITATAVTIGSWHRMKISQQDLMCYYKLNERTFSWHIRDSNYHFKMMISFDSIASIELNVLDDNISAQIDIDLIEPPIFFMENRTTSWVQCSDFTEGMQASVVLRHTVRGLAADLRQELLAIAGLDERLCQITRFPAVDSYPSSIEQALLISQQQHQQHQSWRHQSLPLSNVKDYWIPPPYPI</sequence>
<dbReference type="PROSITE" id="PS50071">
    <property type="entry name" value="HOMEOBOX_2"/>
    <property type="match status" value="1"/>
</dbReference>
<feature type="domain" description="Homeobox" evidence="7">
    <location>
        <begin position="10"/>
        <end position="70"/>
    </location>
</feature>
<dbReference type="PANTHER" id="PTHR46123">
    <property type="entry name" value="MIX-TYPE HOMEOBOX GENE 1-RELATED"/>
    <property type="match status" value="1"/>
</dbReference>
<dbReference type="PROSITE" id="PS00027">
    <property type="entry name" value="HOMEOBOX_1"/>
    <property type="match status" value="1"/>
</dbReference>
<keyword evidence="9" id="KW-1185">Reference proteome</keyword>
<reference evidence="8 9" key="1">
    <citation type="submission" date="2024-04" db="EMBL/GenBank/DDBJ databases">
        <title>genome sequences of Mucor flavus KT1a and Helicostylum pulchrum KT1b strains isolation_sourced from the surface of a dry-aged beef.</title>
        <authorList>
            <person name="Toyotome T."/>
            <person name="Hosono M."/>
            <person name="Torimaru M."/>
            <person name="Fukuda K."/>
            <person name="Mikami N."/>
        </authorList>
    </citation>
    <scope>NUCLEOTIDE SEQUENCE [LARGE SCALE GENOMIC DNA]</scope>
    <source>
        <strain evidence="8 9">KT1b</strain>
    </source>
</reference>
<evidence type="ECO:0000256" key="1">
    <source>
        <dbReference type="ARBA" id="ARBA00004123"/>
    </source>
</evidence>
<dbReference type="InterPro" id="IPR017970">
    <property type="entry name" value="Homeobox_CS"/>
</dbReference>
<evidence type="ECO:0000256" key="6">
    <source>
        <dbReference type="RuleBase" id="RU000682"/>
    </source>
</evidence>
<proteinExistence type="predicted"/>
<dbReference type="Proteomes" id="UP001476247">
    <property type="component" value="Unassembled WGS sequence"/>
</dbReference>
<dbReference type="InterPro" id="IPR009057">
    <property type="entry name" value="Homeodomain-like_sf"/>
</dbReference>
<evidence type="ECO:0000256" key="4">
    <source>
        <dbReference type="ARBA" id="ARBA00023242"/>
    </source>
</evidence>
<evidence type="ECO:0000313" key="8">
    <source>
        <dbReference type="EMBL" id="GAA5805687.1"/>
    </source>
</evidence>
<dbReference type="EMBL" id="BAABUJ010000049">
    <property type="protein sequence ID" value="GAA5805687.1"/>
    <property type="molecule type" value="Genomic_DNA"/>
</dbReference>
<dbReference type="Gene3D" id="1.10.10.60">
    <property type="entry name" value="Homeodomain-like"/>
    <property type="match status" value="1"/>
</dbReference>
<protein>
    <recommendedName>
        <fullName evidence="7">Homeobox domain-containing protein</fullName>
    </recommendedName>
</protein>
<dbReference type="CDD" id="cd00086">
    <property type="entry name" value="homeodomain"/>
    <property type="match status" value="1"/>
</dbReference>
<dbReference type="InterPro" id="IPR001356">
    <property type="entry name" value="HD"/>
</dbReference>
<comment type="caution">
    <text evidence="8">The sequence shown here is derived from an EMBL/GenBank/DDBJ whole genome shotgun (WGS) entry which is preliminary data.</text>
</comment>
<keyword evidence="4 5" id="KW-0539">Nucleus</keyword>
<evidence type="ECO:0000259" key="7">
    <source>
        <dbReference type="PROSITE" id="PS50071"/>
    </source>
</evidence>
<keyword evidence="2 5" id="KW-0238">DNA-binding</keyword>
<dbReference type="Pfam" id="PF00046">
    <property type="entry name" value="Homeodomain"/>
    <property type="match status" value="1"/>
</dbReference>
<dbReference type="PANTHER" id="PTHR46123:SF7">
    <property type="entry name" value="DOUBLE HOMEOBOX PROTEIN A"/>
    <property type="match status" value="1"/>
</dbReference>
<dbReference type="InterPro" id="IPR051306">
    <property type="entry name" value="Homeobox_regulator"/>
</dbReference>
<name>A0ABP9YHE4_9FUNG</name>
<comment type="subcellular location">
    <subcellularLocation>
        <location evidence="1 5 6">Nucleus</location>
    </subcellularLocation>
</comment>
<dbReference type="SMART" id="SM00389">
    <property type="entry name" value="HOX"/>
    <property type="match status" value="1"/>
</dbReference>
<dbReference type="SUPFAM" id="SSF46689">
    <property type="entry name" value="Homeodomain-like"/>
    <property type="match status" value="1"/>
</dbReference>
<evidence type="ECO:0000256" key="3">
    <source>
        <dbReference type="ARBA" id="ARBA00023155"/>
    </source>
</evidence>